<evidence type="ECO:0000313" key="9">
    <source>
        <dbReference type="EMBL" id="AIE60677.1"/>
    </source>
</evidence>
<evidence type="ECO:0000313" key="10">
    <source>
        <dbReference type="Proteomes" id="UP000027602"/>
    </source>
</evidence>
<accession>I3EAB6</accession>
<evidence type="ECO:0000259" key="7">
    <source>
        <dbReference type="Pfam" id="PF02601"/>
    </source>
</evidence>
<keyword evidence="3 5" id="KW-0378">Hydrolase</keyword>
<comment type="subcellular location">
    <subcellularLocation>
        <location evidence="5 6">Cytoplasm</location>
    </subcellularLocation>
</comment>
<comment type="function">
    <text evidence="5">Bidirectionally degrades single-stranded DNA into large acid-insoluble oligonucleotides, which are then degraded further into small acid-soluble oligonucleotides.</text>
</comment>
<dbReference type="GO" id="GO:0008855">
    <property type="term" value="F:exodeoxyribonuclease VII activity"/>
    <property type="evidence" value="ECO:0007669"/>
    <property type="project" value="UniProtKB-UniRule"/>
</dbReference>
<reference evidence="9 10" key="1">
    <citation type="journal article" date="2015" name="BMC Genomics">
        <title>Transcriptome analysis of thermophilic methylotrophic Bacillus methanolicus MGA3 using RNA-sequencing provides detailed insights into its previously uncharted transcriptional landscape.</title>
        <authorList>
            <person name="Irla M."/>
            <person name="Neshat A."/>
            <person name="Brautaset T."/>
            <person name="Ruckert C."/>
            <person name="Kalinowski J."/>
            <person name="Wendisch V.F."/>
        </authorList>
    </citation>
    <scope>NUCLEOTIDE SEQUENCE [LARGE SCALE GENOMIC DNA]</scope>
    <source>
        <strain evidence="10">MGA3 / ATCC 53907</strain>
    </source>
</reference>
<dbReference type="HOGENOM" id="CLU_023625_3_1_9"/>
<protein>
    <recommendedName>
        <fullName evidence="5">Exodeoxyribonuclease 7 large subunit</fullName>
        <ecNumber evidence="5">3.1.11.6</ecNumber>
    </recommendedName>
    <alternativeName>
        <fullName evidence="5">Exodeoxyribonuclease VII large subunit</fullName>
        <shortName evidence="5">Exonuclease VII large subunit</shortName>
    </alternativeName>
</protein>
<dbReference type="KEGG" id="bmet:BMMGA3_11405"/>
<keyword evidence="10" id="KW-1185">Reference proteome</keyword>
<dbReference type="RefSeq" id="WP_004435560.1">
    <property type="nucleotide sequence ID" value="NZ_ADWW01000002.1"/>
</dbReference>
<evidence type="ECO:0000256" key="4">
    <source>
        <dbReference type="ARBA" id="ARBA00022839"/>
    </source>
</evidence>
<dbReference type="Proteomes" id="UP000027602">
    <property type="component" value="Chromosome"/>
</dbReference>
<dbReference type="STRING" id="796606.BMMGA3_11405"/>
<dbReference type="InterPro" id="IPR025824">
    <property type="entry name" value="OB-fold_nuc-bd_dom"/>
</dbReference>
<dbReference type="AlphaFoldDB" id="I3EAB6"/>
<evidence type="ECO:0000256" key="6">
    <source>
        <dbReference type="RuleBase" id="RU004355"/>
    </source>
</evidence>
<dbReference type="EMBL" id="CP007739">
    <property type="protein sequence ID" value="AIE60677.1"/>
    <property type="molecule type" value="Genomic_DNA"/>
</dbReference>
<keyword evidence="2 5" id="KW-0540">Nuclease</keyword>
<sequence>MKETRYLTVNALTKYIKRKFDADPHLQDVLVKGEISNFKQHSSGHMYFTLKDEKARILAVMFTSHNRFMKFIPENGMKVLIRGDITVYEPSGQYQIYVKDMQPDGIGELYLAFEQLKEKLEKEGLFSPEVKKAIPKYPKMVGVITSPTGAAIRDILTTIKRRYPIAKILIIPALVQGEQAGRSISKAIELANKTAGIDVLIVGRGGGSIEELWAFNEEIVARAIFASKIPIISAVGHETDYTIADFVADLRAPTPTAAAELAVPHIDELMERILNRKTRLLRAMKEKIGIHKQHLTRIQKSYAFKYPQKLYQQKLEQLDRLTEQLIKGARNLFSLKAEQQDQLLKRLERNHPYQLMQLAAENHQRLSRSLNRAMTGILTEKQKDFQSILSTLEALSPLKIMERGYSLAYTDDGNLIKSATQIENGDSIQVRLFDGQLHCKVTGKKVSENNVGKSFNI</sequence>
<feature type="domain" description="OB-fold nucleic acid binding" evidence="8">
    <location>
        <begin position="7"/>
        <end position="102"/>
    </location>
</feature>
<comment type="subunit">
    <text evidence="5">Heterooligomer composed of large and small subunits.</text>
</comment>
<keyword evidence="4 5" id="KW-0269">Exonuclease</keyword>
<dbReference type="EC" id="3.1.11.6" evidence="5"/>
<dbReference type="PANTHER" id="PTHR30008:SF0">
    <property type="entry name" value="EXODEOXYRIBONUCLEASE 7 LARGE SUBUNIT"/>
    <property type="match status" value="1"/>
</dbReference>
<dbReference type="InterPro" id="IPR003753">
    <property type="entry name" value="Exonuc_VII_L"/>
</dbReference>
<dbReference type="GO" id="GO:0009318">
    <property type="term" value="C:exodeoxyribonuclease VII complex"/>
    <property type="evidence" value="ECO:0007669"/>
    <property type="project" value="UniProtKB-UniRule"/>
</dbReference>
<organism evidence="9 10">
    <name type="scientific">Bacillus methanolicus (strain MGA3 / ATCC 53907)</name>
    <dbReference type="NCBI Taxonomy" id="796606"/>
    <lineage>
        <taxon>Bacteria</taxon>
        <taxon>Bacillati</taxon>
        <taxon>Bacillota</taxon>
        <taxon>Bacilli</taxon>
        <taxon>Bacillales</taxon>
        <taxon>Bacillaceae</taxon>
        <taxon>Bacillus</taxon>
    </lineage>
</organism>
<dbReference type="GO" id="GO:0006308">
    <property type="term" value="P:DNA catabolic process"/>
    <property type="evidence" value="ECO:0007669"/>
    <property type="project" value="UniProtKB-UniRule"/>
</dbReference>
<evidence type="ECO:0000256" key="1">
    <source>
        <dbReference type="ARBA" id="ARBA00022490"/>
    </source>
</evidence>
<dbReference type="OrthoDB" id="9802795at2"/>
<name>I3EAB6_BACMM</name>
<evidence type="ECO:0000259" key="8">
    <source>
        <dbReference type="Pfam" id="PF13742"/>
    </source>
</evidence>
<keyword evidence="1 5" id="KW-0963">Cytoplasm</keyword>
<proteinExistence type="inferred from homology"/>
<dbReference type="InterPro" id="IPR020579">
    <property type="entry name" value="Exonuc_VII_lsu_C"/>
</dbReference>
<dbReference type="Pfam" id="PF13742">
    <property type="entry name" value="tRNA_anti_2"/>
    <property type="match status" value="1"/>
</dbReference>
<dbReference type="GO" id="GO:0003676">
    <property type="term" value="F:nucleic acid binding"/>
    <property type="evidence" value="ECO:0007669"/>
    <property type="project" value="InterPro"/>
</dbReference>
<dbReference type="PANTHER" id="PTHR30008">
    <property type="entry name" value="EXODEOXYRIBONUCLEASE 7 LARGE SUBUNIT"/>
    <property type="match status" value="1"/>
</dbReference>
<comment type="catalytic activity">
    <reaction evidence="5 6">
        <text>Exonucleolytic cleavage in either 5'- to 3'- or 3'- to 5'-direction to yield nucleoside 5'-phosphates.</text>
        <dbReference type="EC" id="3.1.11.6"/>
    </reaction>
</comment>
<evidence type="ECO:0000256" key="5">
    <source>
        <dbReference type="HAMAP-Rule" id="MF_00378"/>
    </source>
</evidence>
<evidence type="ECO:0000256" key="3">
    <source>
        <dbReference type="ARBA" id="ARBA00022801"/>
    </source>
</evidence>
<feature type="domain" description="Exonuclease VII large subunit C-terminal" evidence="7">
    <location>
        <begin position="125"/>
        <end position="440"/>
    </location>
</feature>
<dbReference type="eggNOG" id="COG1570">
    <property type="taxonomic scope" value="Bacteria"/>
</dbReference>
<dbReference type="GO" id="GO:0005737">
    <property type="term" value="C:cytoplasm"/>
    <property type="evidence" value="ECO:0007669"/>
    <property type="project" value="UniProtKB-SubCell"/>
</dbReference>
<gene>
    <name evidence="5 9" type="primary">xseA</name>
    <name evidence="9" type="ORF">BMMGA3_11405</name>
</gene>
<dbReference type="Pfam" id="PF02601">
    <property type="entry name" value="Exonuc_VII_L"/>
    <property type="match status" value="1"/>
</dbReference>
<dbReference type="CDD" id="cd04489">
    <property type="entry name" value="ExoVII_LU_OBF"/>
    <property type="match status" value="1"/>
</dbReference>
<evidence type="ECO:0000256" key="2">
    <source>
        <dbReference type="ARBA" id="ARBA00022722"/>
    </source>
</evidence>
<dbReference type="HAMAP" id="MF_00378">
    <property type="entry name" value="Exonuc_7_L"/>
    <property type="match status" value="1"/>
</dbReference>
<dbReference type="NCBIfam" id="TIGR00237">
    <property type="entry name" value="xseA"/>
    <property type="match status" value="1"/>
</dbReference>
<comment type="similarity">
    <text evidence="5 6">Belongs to the XseA family.</text>
</comment>